<name>A0A183MR27_9TREM</name>
<dbReference type="Proteomes" id="UP000277204">
    <property type="component" value="Unassembled WGS sequence"/>
</dbReference>
<accession>A0A183MR27</accession>
<dbReference type="STRING" id="48269.A0A183MR27"/>
<gene>
    <name evidence="1" type="ORF">SMRZ_LOCUS18502</name>
</gene>
<organism evidence="1 2">
    <name type="scientific">Schistosoma margrebowiei</name>
    <dbReference type="NCBI Taxonomy" id="48269"/>
    <lineage>
        <taxon>Eukaryota</taxon>
        <taxon>Metazoa</taxon>
        <taxon>Spiralia</taxon>
        <taxon>Lophotrochozoa</taxon>
        <taxon>Platyhelminthes</taxon>
        <taxon>Trematoda</taxon>
        <taxon>Digenea</taxon>
        <taxon>Strigeidida</taxon>
        <taxon>Schistosomatoidea</taxon>
        <taxon>Schistosomatidae</taxon>
        <taxon>Schistosoma</taxon>
    </lineage>
</organism>
<evidence type="ECO:0000313" key="2">
    <source>
        <dbReference type="Proteomes" id="UP000277204"/>
    </source>
</evidence>
<feature type="non-terminal residue" evidence="1">
    <location>
        <position position="1"/>
    </location>
</feature>
<proteinExistence type="predicted"/>
<dbReference type="AlphaFoldDB" id="A0A183MR27"/>
<protein>
    <submittedName>
        <fullName evidence="1">Uncharacterized protein</fullName>
    </submittedName>
</protein>
<reference evidence="1 2" key="1">
    <citation type="submission" date="2018-11" db="EMBL/GenBank/DDBJ databases">
        <authorList>
            <consortium name="Pathogen Informatics"/>
        </authorList>
    </citation>
    <scope>NUCLEOTIDE SEQUENCE [LARGE SCALE GENOMIC DNA]</scope>
    <source>
        <strain evidence="1 2">Zambia</strain>
    </source>
</reference>
<evidence type="ECO:0000313" key="1">
    <source>
        <dbReference type="EMBL" id="VDP28118.1"/>
    </source>
</evidence>
<sequence>DIERTIIDEDLSINPYYVSILESIELLVKKEKNQTIDSNEIINSINNHLNINELNRIQLLKEQLQQLRKADHLSDIDYLHLNQNDDNCVVFYFDLHGHCTKRGCFLYGNWLDNENKMVI</sequence>
<keyword evidence="2" id="KW-1185">Reference proteome</keyword>
<dbReference type="EMBL" id="UZAI01017674">
    <property type="protein sequence ID" value="VDP28118.1"/>
    <property type="molecule type" value="Genomic_DNA"/>
</dbReference>